<sequence length="164" mass="19572">MSDPSDEYNEDAFKMEHDKLVPIIYNSCYGGWEMSDTCKELMETHHGSEISFLSCEIYRHDYYLAFIIEKILHDDASSEYASLRVKWVPEEKIDFYRIHEYDGKETPHFMSRVYELYMEEHNKYTEFVQKLDIPDLSFIDLKSLSAKILSSYKDLIEEKCLRGF</sequence>
<proteinExistence type="predicted"/>
<dbReference type="EMBL" id="MN740269">
    <property type="protein sequence ID" value="QHT96901.1"/>
    <property type="molecule type" value="Genomic_DNA"/>
</dbReference>
<dbReference type="AlphaFoldDB" id="A0A6C0IUE3"/>
<organism evidence="1">
    <name type="scientific">viral metagenome</name>
    <dbReference type="NCBI Taxonomy" id="1070528"/>
    <lineage>
        <taxon>unclassified sequences</taxon>
        <taxon>metagenomes</taxon>
        <taxon>organismal metagenomes</taxon>
    </lineage>
</organism>
<reference evidence="1" key="1">
    <citation type="journal article" date="2020" name="Nature">
        <title>Giant virus diversity and host interactions through global metagenomics.</title>
        <authorList>
            <person name="Schulz F."/>
            <person name="Roux S."/>
            <person name="Paez-Espino D."/>
            <person name="Jungbluth S."/>
            <person name="Walsh D.A."/>
            <person name="Denef V.J."/>
            <person name="McMahon K.D."/>
            <person name="Konstantinidis K.T."/>
            <person name="Eloe-Fadrosh E.A."/>
            <person name="Kyrpides N.C."/>
            <person name="Woyke T."/>
        </authorList>
    </citation>
    <scope>NUCLEOTIDE SEQUENCE</scope>
    <source>
        <strain evidence="1">GVMAG-M-3300024336-7</strain>
    </source>
</reference>
<name>A0A6C0IUE3_9ZZZZ</name>
<evidence type="ECO:0000313" key="1">
    <source>
        <dbReference type="EMBL" id="QHT96901.1"/>
    </source>
</evidence>
<protein>
    <submittedName>
        <fullName evidence="1">Uncharacterized protein</fullName>
    </submittedName>
</protein>
<accession>A0A6C0IUE3</accession>